<keyword evidence="3" id="KW-1185">Reference proteome</keyword>
<organism evidence="2 3">
    <name type="scientific">Leptonema illini DSM 21528</name>
    <dbReference type="NCBI Taxonomy" id="929563"/>
    <lineage>
        <taxon>Bacteria</taxon>
        <taxon>Pseudomonadati</taxon>
        <taxon>Spirochaetota</taxon>
        <taxon>Spirochaetia</taxon>
        <taxon>Leptospirales</taxon>
        <taxon>Leptospiraceae</taxon>
        <taxon>Leptonema</taxon>
    </lineage>
</organism>
<dbReference type="PROSITE" id="PS51257">
    <property type="entry name" value="PROKAR_LIPOPROTEIN"/>
    <property type="match status" value="1"/>
</dbReference>
<sequence>MKKTISFLAYSLFCFTGSTGCANTETTEEDCDAYLRSLAYFSSFNPTGTVAAKAKEDGILFSSTMYLYCKNQIPAEDPLDRATGINVF</sequence>
<evidence type="ECO:0000313" key="2">
    <source>
        <dbReference type="EMBL" id="EHQ06980.1"/>
    </source>
</evidence>
<feature type="chain" id="PRO_5003560780" description="Lipoprotein" evidence="1">
    <location>
        <begin position="23"/>
        <end position="88"/>
    </location>
</feature>
<evidence type="ECO:0000313" key="3">
    <source>
        <dbReference type="Proteomes" id="UP000005737"/>
    </source>
</evidence>
<evidence type="ECO:0008006" key="4">
    <source>
        <dbReference type="Google" id="ProtNLM"/>
    </source>
</evidence>
<protein>
    <recommendedName>
        <fullName evidence="4">Lipoprotein</fullName>
    </recommendedName>
</protein>
<dbReference type="HOGENOM" id="CLU_2465261_0_0_12"/>
<gene>
    <name evidence="2" type="ORF">Lepil_2304</name>
</gene>
<name>H2CHV8_9LEPT</name>
<evidence type="ECO:0000256" key="1">
    <source>
        <dbReference type="SAM" id="SignalP"/>
    </source>
</evidence>
<proteinExistence type="predicted"/>
<dbReference type="AlphaFoldDB" id="H2CHV8"/>
<reference evidence="2 3" key="1">
    <citation type="submission" date="2011-10" db="EMBL/GenBank/DDBJ databases">
        <title>The Improved High-Quality Draft genome of Leptonema illini DSM 21528.</title>
        <authorList>
            <consortium name="US DOE Joint Genome Institute (JGI-PGF)"/>
            <person name="Lucas S."/>
            <person name="Copeland A."/>
            <person name="Lapidus A."/>
            <person name="Glavina del Rio T."/>
            <person name="Dalin E."/>
            <person name="Tice H."/>
            <person name="Bruce D."/>
            <person name="Goodwin L."/>
            <person name="Pitluck S."/>
            <person name="Peters L."/>
            <person name="Mikhailova N."/>
            <person name="Held B."/>
            <person name="Kyrpides N."/>
            <person name="Mavromatis K."/>
            <person name="Ivanova N."/>
            <person name="Markowitz V."/>
            <person name="Cheng J.-F."/>
            <person name="Hugenholtz P."/>
            <person name="Woyke T."/>
            <person name="Wu D."/>
            <person name="Gronow S."/>
            <person name="Wellnitz S."/>
            <person name="Brambilla E.-M."/>
            <person name="Klenk H.-P."/>
            <person name="Eisen J.A."/>
        </authorList>
    </citation>
    <scope>NUCLEOTIDE SEQUENCE [LARGE SCALE GENOMIC DNA]</scope>
    <source>
        <strain evidence="2 3">DSM 21528</strain>
    </source>
</reference>
<dbReference type="EMBL" id="JH597773">
    <property type="protein sequence ID" value="EHQ06980.1"/>
    <property type="molecule type" value="Genomic_DNA"/>
</dbReference>
<keyword evidence="1" id="KW-0732">Signal</keyword>
<dbReference type="Proteomes" id="UP000005737">
    <property type="component" value="Unassembled WGS sequence"/>
</dbReference>
<accession>H2CHV8</accession>
<feature type="signal peptide" evidence="1">
    <location>
        <begin position="1"/>
        <end position="22"/>
    </location>
</feature>
<dbReference type="RefSeq" id="WP_002772693.1">
    <property type="nucleotide sequence ID" value="NZ_JH597773.1"/>
</dbReference>